<reference evidence="5" key="1">
    <citation type="submission" date="2021-10" db="EMBL/GenBank/DDBJ databases">
        <title>The complete genome sequence of Leeia sp. TBRC 13508.</title>
        <authorList>
            <person name="Charoenyingcharoen P."/>
            <person name="Yukphan P."/>
        </authorList>
    </citation>
    <scope>NUCLEOTIDE SEQUENCE</scope>
    <source>
        <strain evidence="5">TBRC 13508</strain>
    </source>
</reference>
<dbReference type="InterPro" id="IPR002818">
    <property type="entry name" value="DJ-1/PfpI"/>
</dbReference>
<keyword evidence="2" id="KW-0238">DNA-binding</keyword>
<name>A0ABS8D2D0_9NEIS</name>
<dbReference type="PANTHER" id="PTHR43280">
    <property type="entry name" value="ARAC-FAMILY TRANSCRIPTIONAL REGULATOR"/>
    <property type="match status" value="1"/>
</dbReference>
<dbReference type="SUPFAM" id="SSF52317">
    <property type="entry name" value="Class I glutamine amidotransferase-like"/>
    <property type="match status" value="1"/>
</dbReference>
<evidence type="ECO:0000256" key="3">
    <source>
        <dbReference type="ARBA" id="ARBA00023163"/>
    </source>
</evidence>
<dbReference type="PANTHER" id="PTHR43280:SF2">
    <property type="entry name" value="HTH-TYPE TRANSCRIPTIONAL REGULATOR EXSA"/>
    <property type="match status" value="1"/>
</dbReference>
<feature type="domain" description="HTH araC/xylS-type" evidence="4">
    <location>
        <begin position="235"/>
        <end position="333"/>
    </location>
</feature>
<keyword evidence="1" id="KW-0805">Transcription regulation</keyword>
<dbReference type="Gene3D" id="3.40.50.880">
    <property type="match status" value="1"/>
</dbReference>
<dbReference type="Pfam" id="PF01965">
    <property type="entry name" value="DJ-1_PfpI"/>
    <property type="match status" value="1"/>
</dbReference>
<dbReference type="InterPro" id="IPR029062">
    <property type="entry name" value="Class_I_gatase-like"/>
</dbReference>
<dbReference type="CDD" id="cd03136">
    <property type="entry name" value="GATase1_AraC_ArgR_like"/>
    <property type="match status" value="1"/>
</dbReference>
<dbReference type="SUPFAM" id="SSF46689">
    <property type="entry name" value="Homeodomain-like"/>
    <property type="match status" value="2"/>
</dbReference>
<gene>
    <name evidence="5" type="ORF">LIN78_02185</name>
</gene>
<dbReference type="RefSeq" id="WP_227178012.1">
    <property type="nucleotide sequence ID" value="NZ_JAJBZT010000001.1"/>
</dbReference>
<keyword evidence="3" id="KW-0804">Transcription</keyword>
<dbReference type="SMART" id="SM00342">
    <property type="entry name" value="HTH_ARAC"/>
    <property type="match status" value="1"/>
</dbReference>
<evidence type="ECO:0000313" key="6">
    <source>
        <dbReference type="Proteomes" id="UP001165395"/>
    </source>
</evidence>
<dbReference type="EMBL" id="JAJBZT010000001">
    <property type="protein sequence ID" value="MCB6182363.1"/>
    <property type="molecule type" value="Genomic_DNA"/>
</dbReference>
<dbReference type="Proteomes" id="UP001165395">
    <property type="component" value="Unassembled WGS sequence"/>
</dbReference>
<protein>
    <submittedName>
        <fullName evidence="5">Helix-turn-helix domain-containing protein</fullName>
    </submittedName>
</protein>
<evidence type="ECO:0000313" key="5">
    <source>
        <dbReference type="EMBL" id="MCB6182363.1"/>
    </source>
</evidence>
<comment type="caution">
    <text evidence="5">The sequence shown here is derived from an EMBL/GenBank/DDBJ whole genome shotgun (WGS) entry which is preliminary data.</text>
</comment>
<evidence type="ECO:0000256" key="1">
    <source>
        <dbReference type="ARBA" id="ARBA00023015"/>
    </source>
</evidence>
<evidence type="ECO:0000256" key="2">
    <source>
        <dbReference type="ARBA" id="ARBA00023125"/>
    </source>
</evidence>
<accession>A0ABS8D2D0</accession>
<dbReference type="InterPro" id="IPR018060">
    <property type="entry name" value="HTH_AraC"/>
</dbReference>
<sequence>MAVYSSGGQDSNASPIRIIRFGFILSPQFTLGAFSNFLDVIELARKQSLASSSTIRIEWDVISHDVQPIKSSAQLCLVPTTLIRQRIHYDYLVIVGGLLNESNKLPTVTNQFIQSAAANQTTLIGICTGTFILARLGLFTSARVCISWFHHQQFVSEFPQLRCSSDRLYHVEPGRITCAGGVGALHLAAYLIEQHFGKFSALQALRELQSDFPLPPNTLQPPPSLVTQVQNAKLKKAILHFEQRIRHPFSMDEVANELSLSTRHLERLFMRELKLSPTQFFIKLRLNHAYQLIKYSNHSISYIAFEAGFSDLPYFCRRFKEEFGFSASELRKNHHTLVAETTLQ</sequence>
<dbReference type="PROSITE" id="PS01124">
    <property type="entry name" value="HTH_ARAC_FAMILY_2"/>
    <property type="match status" value="1"/>
</dbReference>
<dbReference type="InterPro" id="IPR009057">
    <property type="entry name" value="Homeodomain-like_sf"/>
</dbReference>
<evidence type="ECO:0000259" key="4">
    <source>
        <dbReference type="PROSITE" id="PS01124"/>
    </source>
</evidence>
<dbReference type="Gene3D" id="1.10.10.60">
    <property type="entry name" value="Homeodomain-like"/>
    <property type="match status" value="1"/>
</dbReference>
<keyword evidence="6" id="KW-1185">Reference proteome</keyword>
<dbReference type="Pfam" id="PF12833">
    <property type="entry name" value="HTH_18"/>
    <property type="match status" value="1"/>
</dbReference>
<organism evidence="5 6">
    <name type="scientific">Leeia speluncae</name>
    <dbReference type="NCBI Taxonomy" id="2884804"/>
    <lineage>
        <taxon>Bacteria</taxon>
        <taxon>Pseudomonadati</taxon>
        <taxon>Pseudomonadota</taxon>
        <taxon>Betaproteobacteria</taxon>
        <taxon>Neisseriales</taxon>
        <taxon>Leeiaceae</taxon>
        <taxon>Leeia</taxon>
    </lineage>
</organism>
<proteinExistence type="predicted"/>